<dbReference type="Proteomes" id="UP000198785">
    <property type="component" value="Unassembled WGS sequence"/>
</dbReference>
<dbReference type="PANTHER" id="PTHR46648:SF1">
    <property type="entry name" value="ADENOSINE 5'-MONOPHOSPHORAMIDASE HNT1"/>
    <property type="match status" value="1"/>
</dbReference>
<dbReference type="SUPFAM" id="SSF54197">
    <property type="entry name" value="HIT-like"/>
    <property type="match status" value="1"/>
</dbReference>
<feature type="short sequence motif" description="Histidine triad motif" evidence="2 3">
    <location>
        <begin position="91"/>
        <end position="95"/>
    </location>
</feature>
<evidence type="ECO:0000313" key="6">
    <source>
        <dbReference type="Proteomes" id="UP000198785"/>
    </source>
</evidence>
<dbReference type="PANTHER" id="PTHR46648">
    <property type="entry name" value="HIT FAMILY PROTEIN 1"/>
    <property type="match status" value="1"/>
</dbReference>
<evidence type="ECO:0000259" key="4">
    <source>
        <dbReference type="PROSITE" id="PS51084"/>
    </source>
</evidence>
<dbReference type="Gene3D" id="3.30.428.10">
    <property type="entry name" value="HIT-like"/>
    <property type="match status" value="1"/>
</dbReference>
<evidence type="ECO:0000256" key="2">
    <source>
        <dbReference type="PIRSR" id="PIRSR601310-3"/>
    </source>
</evidence>
<keyword evidence="6" id="KW-1185">Reference proteome</keyword>
<gene>
    <name evidence="5" type="ORF">SAMN05660206_11315</name>
</gene>
<dbReference type="EMBL" id="FOZZ01000013">
    <property type="protein sequence ID" value="SFT11846.1"/>
    <property type="molecule type" value="Genomic_DNA"/>
</dbReference>
<dbReference type="AlphaFoldDB" id="A0A1I6VDN6"/>
<dbReference type="PROSITE" id="PS51084">
    <property type="entry name" value="HIT_2"/>
    <property type="match status" value="1"/>
</dbReference>
<dbReference type="OrthoDB" id="9784774at2"/>
<accession>A0A1I6VDN6</accession>
<dbReference type="STRING" id="683125.SAMN05660206_11315"/>
<feature type="domain" description="HIT" evidence="4">
    <location>
        <begin position="4"/>
        <end position="107"/>
    </location>
</feature>
<evidence type="ECO:0000256" key="1">
    <source>
        <dbReference type="PIRSR" id="PIRSR601310-1"/>
    </source>
</evidence>
<dbReference type="GO" id="GO:0009117">
    <property type="term" value="P:nucleotide metabolic process"/>
    <property type="evidence" value="ECO:0007669"/>
    <property type="project" value="TreeGrafter"/>
</dbReference>
<dbReference type="PRINTS" id="PR00332">
    <property type="entry name" value="HISTRIAD"/>
</dbReference>
<evidence type="ECO:0000256" key="3">
    <source>
        <dbReference type="PROSITE-ProRule" id="PRU00464"/>
    </source>
</evidence>
<dbReference type="InterPro" id="IPR036265">
    <property type="entry name" value="HIT-like_sf"/>
</dbReference>
<reference evidence="5 6" key="1">
    <citation type="submission" date="2016-10" db="EMBL/GenBank/DDBJ databases">
        <authorList>
            <person name="de Groot N.N."/>
        </authorList>
    </citation>
    <scope>NUCLEOTIDE SEQUENCE [LARGE SCALE GENOMIC DNA]</scope>
    <source>
        <strain evidence="5 6">DSM 22789</strain>
    </source>
</reference>
<sequence length="138" mass="15289">MSTIFSKIVAGEIPAYKVAESNDYLAFLDVNPLTRGHVLVIPKKETDYIFDIQDDEYMGMWVFAKIVAQGIKSVFPCRKVGIAVVGLEVAHAHIHLIPLNSVADMNFALPKLTLSDDEMSQIAEDIRHAISEVTNSTK</sequence>
<evidence type="ECO:0000313" key="5">
    <source>
        <dbReference type="EMBL" id="SFT11846.1"/>
    </source>
</evidence>
<dbReference type="GO" id="GO:0003824">
    <property type="term" value="F:catalytic activity"/>
    <property type="evidence" value="ECO:0007669"/>
    <property type="project" value="InterPro"/>
</dbReference>
<organism evidence="5 6">
    <name type="scientific">Sphingobacterium wenxiniae</name>
    <dbReference type="NCBI Taxonomy" id="683125"/>
    <lineage>
        <taxon>Bacteria</taxon>
        <taxon>Pseudomonadati</taxon>
        <taxon>Bacteroidota</taxon>
        <taxon>Sphingobacteriia</taxon>
        <taxon>Sphingobacteriales</taxon>
        <taxon>Sphingobacteriaceae</taxon>
        <taxon>Sphingobacterium</taxon>
    </lineage>
</organism>
<protein>
    <submittedName>
        <fullName evidence="5">Histidine triad (HIT) family protein</fullName>
    </submittedName>
</protein>
<dbReference type="InterPro" id="IPR001310">
    <property type="entry name" value="Histidine_triad_HIT"/>
</dbReference>
<proteinExistence type="predicted"/>
<name>A0A1I6VDN6_9SPHI</name>
<dbReference type="RefSeq" id="WP_093367163.1">
    <property type="nucleotide sequence ID" value="NZ_FOZZ01000013.1"/>
</dbReference>
<feature type="active site" description="Tele-AMP-histidine intermediate" evidence="1">
    <location>
        <position position="93"/>
    </location>
</feature>
<dbReference type="InterPro" id="IPR011146">
    <property type="entry name" value="HIT-like"/>
</dbReference>
<dbReference type="Pfam" id="PF01230">
    <property type="entry name" value="HIT"/>
    <property type="match status" value="1"/>
</dbReference>